<organism evidence="1 2">
    <name type="scientific">Pleuronectes platessa</name>
    <name type="common">European plaice</name>
    <dbReference type="NCBI Taxonomy" id="8262"/>
    <lineage>
        <taxon>Eukaryota</taxon>
        <taxon>Metazoa</taxon>
        <taxon>Chordata</taxon>
        <taxon>Craniata</taxon>
        <taxon>Vertebrata</taxon>
        <taxon>Euteleostomi</taxon>
        <taxon>Actinopterygii</taxon>
        <taxon>Neopterygii</taxon>
        <taxon>Teleostei</taxon>
        <taxon>Neoteleostei</taxon>
        <taxon>Acanthomorphata</taxon>
        <taxon>Carangaria</taxon>
        <taxon>Pleuronectiformes</taxon>
        <taxon>Pleuronectoidei</taxon>
        <taxon>Pleuronectidae</taxon>
        <taxon>Pleuronectes</taxon>
    </lineage>
</organism>
<reference evidence="1" key="1">
    <citation type="submission" date="2020-03" db="EMBL/GenBank/DDBJ databases">
        <authorList>
            <person name="Weist P."/>
        </authorList>
    </citation>
    <scope>NUCLEOTIDE SEQUENCE</scope>
</reference>
<name>A0A9N7Z8K4_PLEPL</name>
<dbReference type="AlphaFoldDB" id="A0A9N7Z8K4"/>
<evidence type="ECO:0000313" key="2">
    <source>
        <dbReference type="Proteomes" id="UP001153269"/>
    </source>
</evidence>
<accession>A0A9N7Z8K4</accession>
<dbReference type="Proteomes" id="UP001153269">
    <property type="component" value="Unassembled WGS sequence"/>
</dbReference>
<keyword evidence="2" id="KW-1185">Reference proteome</keyword>
<sequence length="133" mass="15081">SRIQREVRIHPGICGDASRGLNPEGLAYRLRGLSCPSRWRDIMFTPKRTERTTRRARALCCPVGALMEPRDKQGRCHLPPRPEVLVPFPVMAVVSGSALLCDSTLQHYRPYPSTHRDLQLLLLLQGHLDHNHS</sequence>
<protein>
    <submittedName>
        <fullName evidence="1">Uncharacterized protein</fullName>
    </submittedName>
</protein>
<evidence type="ECO:0000313" key="1">
    <source>
        <dbReference type="EMBL" id="CAB1455175.1"/>
    </source>
</evidence>
<feature type="non-terminal residue" evidence="1">
    <location>
        <position position="1"/>
    </location>
</feature>
<comment type="caution">
    <text evidence="1">The sequence shown here is derived from an EMBL/GenBank/DDBJ whole genome shotgun (WGS) entry which is preliminary data.</text>
</comment>
<dbReference type="EMBL" id="CADEAL010004243">
    <property type="protein sequence ID" value="CAB1455175.1"/>
    <property type="molecule type" value="Genomic_DNA"/>
</dbReference>
<proteinExistence type="predicted"/>
<gene>
    <name evidence="1" type="ORF">PLEPLA_LOCUS42946</name>
</gene>